<evidence type="ECO:0000313" key="1">
    <source>
        <dbReference type="EMBL" id="GBF33870.1"/>
    </source>
</evidence>
<name>A0A2L2XCK1_9FIRM</name>
<proteinExistence type="predicted"/>
<sequence>MVNKPGVQIFDNCAQSPKMVQARRRINLLYISSNDKMNLFIFEFAH</sequence>
<reference evidence="2" key="1">
    <citation type="submission" date="2018-02" db="EMBL/GenBank/DDBJ databases">
        <title>Genome sequence of Desulfocucumis palustris strain NAW-5.</title>
        <authorList>
            <person name="Watanabe M."/>
            <person name="Kojima H."/>
            <person name="Fukui M."/>
        </authorList>
    </citation>
    <scope>NUCLEOTIDE SEQUENCE [LARGE SCALE GENOMIC DNA]</scope>
    <source>
        <strain evidence="2">NAW-5</strain>
    </source>
</reference>
<dbReference type="Proteomes" id="UP000239549">
    <property type="component" value="Unassembled WGS sequence"/>
</dbReference>
<evidence type="ECO:0000313" key="2">
    <source>
        <dbReference type="Proteomes" id="UP000239549"/>
    </source>
</evidence>
<protein>
    <submittedName>
        <fullName evidence="1">Uncharacterized protein</fullName>
    </submittedName>
</protein>
<organism evidence="1 2">
    <name type="scientific">Desulfocucumis palustris</name>
    <dbReference type="NCBI Taxonomy" id="1898651"/>
    <lineage>
        <taxon>Bacteria</taxon>
        <taxon>Bacillati</taxon>
        <taxon>Bacillota</taxon>
        <taxon>Clostridia</taxon>
        <taxon>Eubacteriales</taxon>
        <taxon>Desulfocucumaceae</taxon>
        <taxon>Desulfocucumis</taxon>
    </lineage>
</organism>
<comment type="caution">
    <text evidence="1">The sequence shown here is derived from an EMBL/GenBank/DDBJ whole genome shotgun (WGS) entry which is preliminary data.</text>
</comment>
<accession>A0A2L2XCK1</accession>
<gene>
    <name evidence="1" type="ORF">DCCM_2981</name>
</gene>
<keyword evidence="2" id="KW-1185">Reference proteome</keyword>
<dbReference type="AlphaFoldDB" id="A0A2L2XCK1"/>
<dbReference type="EMBL" id="BFAV01000123">
    <property type="protein sequence ID" value="GBF33870.1"/>
    <property type="molecule type" value="Genomic_DNA"/>
</dbReference>